<dbReference type="Proteomes" id="UP001218246">
    <property type="component" value="Unassembled WGS sequence"/>
</dbReference>
<comment type="caution">
    <text evidence="2">The sequence shown here is derived from an EMBL/GenBank/DDBJ whole genome shotgun (WGS) entry which is preliminary data.</text>
</comment>
<evidence type="ECO:0000259" key="1">
    <source>
        <dbReference type="SMART" id="SM01321"/>
    </source>
</evidence>
<evidence type="ECO:0000313" key="3">
    <source>
        <dbReference type="Proteomes" id="UP001218246"/>
    </source>
</evidence>
<keyword evidence="3" id="KW-1185">Reference proteome</keyword>
<feature type="domain" description="Transposase IS200-like" evidence="1">
    <location>
        <begin position="10"/>
        <end position="121"/>
    </location>
</feature>
<evidence type="ECO:0000313" key="2">
    <source>
        <dbReference type="EMBL" id="MDG5752985.1"/>
    </source>
</evidence>
<dbReference type="SMART" id="SM01321">
    <property type="entry name" value="Y1_Tnp"/>
    <property type="match status" value="1"/>
</dbReference>
<name>A0ABT6H0S3_9BACI</name>
<dbReference type="PANTHER" id="PTHR33360:SF4">
    <property type="entry name" value="TRANSPOSASE IS200-LIKE PROTEIN"/>
    <property type="match status" value="1"/>
</dbReference>
<organism evidence="2 3">
    <name type="scientific">Ectobacillus antri</name>
    <dbReference type="NCBI Taxonomy" id="2486280"/>
    <lineage>
        <taxon>Bacteria</taxon>
        <taxon>Bacillati</taxon>
        <taxon>Bacillota</taxon>
        <taxon>Bacilli</taxon>
        <taxon>Bacillales</taxon>
        <taxon>Bacillaceae</taxon>
        <taxon>Ectobacillus</taxon>
    </lineage>
</organism>
<dbReference type="NCBIfam" id="NF033573">
    <property type="entry name" value="transpos_IS200"/>
    <property type="match status" value="1"/>
</dbReference>
<sequence>MELDNNNHSVFLLYYHLVLIVKYRRKVFDDTMSDYAKDMFVRLGENYNISLVEWNHDIDHVHILFKAHPNTEMSKFINAYKSASSRLIKKNFPQVKKLIKIDKWFPSSKTCSCCGKVKESLSLSARTFRCDCGFVADRDWNASINIKDVFWHK</sequence>
<accession>A0ABT6H0S3</accession>
<gene>
    <name evidence="2" type="primary">tnpA</name>
    <name evidence="2" type="ORF">P6P90_03095</name>
</gene>
<dbReference type="InterPro" id="IPR036515">
    <property type="entry name" value="Transposase_17_sf"/>
</dbReference>
<dbReference type="Gene3D" id="3.30.70.1290">
    <property type="entry name" value="Transposase IS200-like"/>
    <property type="match status" value="1"/>
</dbReference>
<dbReference type="PANTHER" id="PTHR33360">
    <property type="entry name" value="TRANSPOSASE FOR INSERTION SEQUENCE ELEMENT IS200"/>
    <property type="match status" value="1"/>
</dbReference>
<dbReference type="EMBL" id="JARULN010000001">
    <property type="protein sequence ID" value="MDG5752985.1"/>
    <property type="molecule type" value="Genomic_DNA"/>
</dbReference>
<proteinExistence type="predicted"/>
<protein>
    <submittedName>
        <fullName evidence="2">IS200/IS605 family transposase</fullName>
    </submittedName>
</protein>
<dbReference type="InterPro" id="IPR002686">
    <property type="entry name" value="Transposase_17"/>
</dbReference>
<reference evidence="2 3" key="1">
    <citation type="submission" date="2023-04" db="EMBL/GenBank/DDBJ databases">
        <title>Ectobacillus antri isolated from activated sludge.</title>
        <authorList>
            <person name="Yan P."/>
            <person name="Liu X."/>
        </authorList>
    </citation>
    <scope>NUCLEOTIDE SEQUENCE [LARGE SCALE GENOMIC DNA]</scope>
    <source>
        <strain evidence="2 3">C18H</strain>
    </source>
</reference>
<dbReference type="Pfam" id="PF01797">
    <property type="entry name" value="Y1_Tnp"/>
    <property type="match status" value="1"/>
</dbReference>
<dbReference type="SUPFAM" id="SSF143422">
    <property type="entry name" value="Transposase IS200-like"/>
    <property type="match status" value="1"/>
</dbReference>